<dbReference type="InterPro" id="IPR020904">
    <property type="entry name" value="Sc_DH/Rdtase_CS"/>
</dbReference>
<comment type="similarity">
    <text evidence="1">Belongs to the short-chain dehydrogenases/reductases (SDR) family.</text>
</comment>
<dbReference type="InterPro" id="IPR002347">
    <property type="entry name" value="SDR_fam"/>
</dbReference>
<sequence>MAELDGRVAIVTGAARGIGAAIARAFDDRGASVVICDSAGNPEQVASGLRDGVGVACDVSSEDDVDTLIERTLREFGRLDVVVNNAGIDGVLIPLAESESANFDQVIAVNLRGTYLVMKKSIPALISSGGGAVINIASVAAVVAFAGTGAYAASKAGVVGLTRVAAHEYGSSGVRVNAILPGVIETPMLAELSETAPDVYQRIQAQAVAMTSQARLGRPNEIASVAVFLAGDGASYLTGAAIPVDGGYTVA</sequence>
<name>A0A024K454_9MYCO</name>
<reference evidence="3" key="1">
    <citation type="journal article" date="2014" name="Genome Announc.">
        <title>Draft Genome Sequence of Mycobacterium triplex DSM 44626.</title>
        <authorList>
            <person name="Sassi M."/>
            <person name="Croce O."/>
            <person name="Robert C."/>
            <person name="Raoult D."/>
            <person name="Drancourt M."/>
        </authorList>
    </citation>
    <scope>NUCLEOTIDE SEQUENCE [LARGE SCALE GENOMIC DNA]</scope>
    <source>
        <strain evidence="3">DSM 44626</strain>
    </source>
</reference>
<dbReference type="HOGENOM" id="CLU_010194_1_0_11"/>
<dbReference type="GO" id="GO:0016491">
    <property type="term" value="F:oxidoreductase activity"/>
    <property type="evidence" value="ECO:0007669"/>
    <property type="project" value="UniProtKB-KW"/>
</dbReference>
<dbReference type="FunFam" id="3.40.50.720:FF:000084">
    <property type="entry name" value="Short-chain dehydrogenase reductase"/>
    <property type="match status" value="1"/>
</dbReference>
<evidence type="ECO:0000256" key="1">
    <source>
        <dbReference type="ARBA" id="ARBA00006484"/>
    </source>
</evidence>
<dbReference type="PANTHER" id="PTHR24321:SF8">
    <property type="entry name" value="ESTRADIOL 17-BETA-DEHYDROGENASE 8-RELATED"/>
    <property type="match status" value="1"/>
</dbReference>
<dbReference type="NCBIfam" id="NF005559">
    <property type="entry name" value="PRK07231.1"/>
    <property type="match status" value="1"/>
</dbReference>
<proteinExistence type="inferred from homology"/>
<evidence type="ECO:0000313" key="3">
    <source>
        <dbReference type="EMBL" id="CDO90258.1"/>
    </source>
</evidence>
<dbReference type="OrthoDB" id="7064009at2"/>
<dbReference type="Proteomes" id="UP000193710">
    <property type="component" value="Unassembled WGS sequence"/>
</dbReference>
<dbReference type="EMBL" id="HG964446">
    <property type="protein sequence ID" value="CDO90258.1"/>
    <property type="molecule type" value="Genomic_DNA"/>
</dbReference>
<evidence type="ECO:0000256" key="2">
    <source>
        <dbReference type="ARBA" id="ARBA00023002"/>
    </source>
</evidence>
<dbReference type="AlphaFoldDB" id="A0A024K454"/>
<dbReference type="SUPFAM" id="SSF51735">
    <property type="entry name" value="NAD(P)-binding Rossmann-fold domains"/>
    <property type="match status" value="1"/>
</dbReference>
<reference evidence="4 5" key="3">
    <citation type="submission" date="2016-01" db="EMBL/GenBank/DDBJ databases">
        <title>The new phylogeny of the genus Mycobacterium.</title>
        <authorList>
            <person name="Tarcisio F."/>
            <person name="Conor M."/>
            <person name="Antonella G."/>
            <person name="Elisabetta G."/>
            <person name="Giulia F.S."/>
            <person name="Sara T."/>
            <person name="Anna F."/>
            <person name="Clotilde B."/>
            <person name="Roberto B."/>
            <person name="Veronica D.S."/>
            <person name="Fabio R."/>
            <person name="Monica P."/>
            <person name="Olivier J."/>
            <person name="Enrico T."/>
            <person name="Nicola S."/>
        </authorList>
    </citation>
    <scope>NUCLEOTIDE SEQUENCE [LARGE SCALE GENOMIC DNA]</scope>
    <source>
        <strain evidence="4 5">DSM 44626</strain>
    </source>
</reference>
<dbReference type="STRING" id="47839.BN973_04651"/>
<gene>
    <name evidence="3" type="primary">fabG_6</name>
    <name evidence="4" type="ORF">AWC29_26550</name>
    <name evidence="3" type="ORF">BN973_04651</name>
</gene>
<dbReference type="EMBL" id="LQPY01000037">
    <property type="protein sequence ID" value="ORW99926.1"/>
    <property type="molecule type" value="Genomic_DNA"/>
</dbReference>
<dbReference type="PRINTS" id="PR00080">
    <property type="entry name" value="SDRFAMILY"/>
</dbReference>
<dbReference type="eggNOG" id="COG1028">
    <property type="taxonomic scope" value="Bacteria"/>
</dbReference>
<dbReference type="Gene3D" id="3.40.50.720">
    <property type="entry name" value="NAD(P)-binding Rossmann-like Domain"/>
    <property type="match status" value="1"/>
</dbReference>
<organism evidence="3">
    <name type="scientific">Mycobacterium triplex</name>
    <dbReference type="NCBI Taxonomy" id="47839"/>
    <lineage>
        <taxon>Bacteria</taxon>
        <taxon>Bacillati</taxon>
        <taxon>Actinomycetota</taxon>
        <taxon>Actinomycetes</taxon>
        <taxon>Mycobacteriales</taxon>
        <taxon>Mycobacteriaceae</taxon>
        <taxon>Mycobacterium</taxon>
        <taxon>Mycobacterium simiae complex</taxon>
    </lineage>
</organism>
<evidence type="ECO:0000313" key="5">
    <source>
        <dbReference type="Proteomes" id="UP000193710"/>
    </source>
</evidence>
<reference evidence="3" key="2">
    <citation type="submission" date="2014-04" db="EMBL/GenBank/DDBJ databases">
        <authorList>
            <person name="Xu Y.W."/>
            <person name="Yang Q."/>
        </authorList>
    </citation>
    <scope>NUCLEOTIDE SEQUENCE</scope>
    <source>
        <strain evidence="3">DSM 44626</strain>
    </source>
</reference>
<accession>A0A024K454</accession>
<keyword evidence="2" id="KW-0560">Oxidoreductase</keyword>
<dbReference type="PANTHER" id="PTHR24321">
    <property type="entry name" value="DEHYDROGENASES, SHORT CHAIN"/>
    <property type="match status" value="1"/>
</dbReference>
<dbReference type="PRINTS" id="PR00081">
    <property type="entry name" value="GDHRDH"/>
</dbReference>
<protein>
    <submittedName>
        <fullName evidence="3">3-ketoacyl-ACP reductase</fullName>
    </submittedName>
</protein>
<evidence type="ECO:0000313" key="4">
    <source>
        <dbReference type="EMBL" id="ORW99926.1"/>
    </source>
</evidence>
<dbReference type="RefSeq" id="WP_036470998.1">
    <property type="nucleotide sequence ID" value="NZ_HG964446.1"/>
</dbReference>
<dbReference type="Proteomes" id="UP000028880">
    <property type="component" value="Unassembled WGS sequence"/>
</dbReference>
<dbReference type="InterPro" id="IPR036291">
    <property type="entry name" value="NAD(P)-bd_dom_sf"/>
</dbReference>
<dbReference type="Pfam" id="PF13561">
    <property type="entry name" value="adh_short_C2"/>
    <property type="match status" value="1"/>
</dbReference>
<keyword evidence="5" id="KW-1185">Reference proteome</keyword>
<dbReference type="PROSITE" id="PS00061">
    <property type="entry name" value="ADH_SHORT"/>
    <property type="match status" value="1"/>
</dbReference>